<evidence type="ECO:0000313" key="5">
    <source>
        <dbReference type="Proteomes" id="UP000249340"/>
    </source>
</evidence>
<feature type="domain" description="Luciferase-like" evidence="3">
    <location>
        <begin position="16"/>
        <end position="310"/>
    </location>
</feature>
<dbReference type="InterPro" id="IPR011251">
    <property type="entry name" value="Luciferase-like_dom"/>
</dbReference>
<name>A0A345T2L9_9ACTN</name>
<dbReference type="InterPro" id="IPR050766">
    <property type="entry name" value="Bact_Lucif_Oxidored"/>
</dbReference>
<evidence type="ECO:0000256" key="2">
    <source>
        <dbReference type="ARBA" id="ARBA00023033"/>
    </source>
</evidence>
<dbReference type="PANTHER" id="PTHR30137:SF8">
    <property type="entry name" value="BLR5498 PROTEIN"/>
    <property type="match status" value="1"/>
</dbReference>
<organism evidence="4 5">
    <name type="scientific">Peterkaempfera bronchialis</name>
    <dbReference type="NCBI Taxonomy" id="2126346"/>
    <lineage>
        <taxon>Bacteria</taxon>
        <taxon>Bacillati</taxon>
        <taxon>Actinomycetota</taxon>
        <taxon>Actinomycetes</taxon>
        <taxon>Kitasatosporales</taxon>
        <taxon>Streptomycetaceae</taxon>
        <taxon>Peterkaempfera</taxon>
    </lineage>
</organism>
<sequence>MRLGVTYLSISPSVDRASARQKYLDFGRQVEWANDKGFAGIWVTEHHFSGYSLSSSPLLLLGHAASLAPDLRIGTGILVLPLWDPVRLVADVNTLDQLSGGRLDLGIGRGYQPHEFLGFGRDLDSSRGAYEESIDLVLRLLTETEVTHKGEFHRIDAPVSVLPPSFQAPHPPVWAAAVSPESTRHAVRRGFHLLGLALSTPDELAAQWRTVAALAAEEGVSAEGREYAVNRFVHVGTDPAGRRAAAREVARQIQTSRALAQGAYPTGGVPPIPVAIDPADEELAYQRLLAGSPEQIVEQLHELAAAGVTQVNAAFEYGTLPAETAFASMRLFASDVIPALAELPAIR</sequence>
<reference evidence="5" key="1">
    <citation type="submission" date="2018-07" db="EMBL/GenBank/DDBJ databases">
        <title>Streptacidiphilus bronchialis DSM 106435 chromosome.</title>
        <authorList>
            <person name="Batra D."/>
            <person name="Gulvik C.A."/>
        </authorList>
    </citation>
    <scope>NUCLEOTIDE SEQUENCE [LARGE SCALE GENOMIC DNA]</scope>
    <source>
        <strain evidence="5">DSM 106435</strain>
    </source>
</reference>
<protein>
    <submittedName>
        <fullName evidence="4">LLM class flavin-dependent oxidoreductase</fullName>
    </submittedName>
</protein>
<accession>A0A345T2L9</accession>
<evidence type="ECO:0000313" key="4">
    <source>
        <dbReference type="EMBL" id="AXI80224.1"/>
    </source>
</evidence>
<dbReference type="KEGG" id="stri:C7M71_025330"/>
<proteinExistence type="predicted"/>
<evidence type="ECO:0000259" key="3">
    <source>
        <dbReference type="Pfam" id="PF00296"/>
    </source>
</evidence>
<keyword evidence="2" id="KW-0503">Monooxygenase</keyword>
<gene>
    <name evidence="4" type="ORF">C7M71_025330</name>
</gene>
<keyword evidence="5" id="KW-1185">Reference proteome</keyword>
<dbReference type="GO" id="GO:0004497">
    <property type="term" value="F:monooxygenase activity"/>
    <property type="evidence" value="ECO:0007669"/>
    <property type="project" value="UniProtKB-KW"/>
</dbReference>
<dbReference type="AlphaFoldDB" id="A0A345T2L9"/>
<dbReference type="GO" id="GO:0005829">
    <property type="term" value="C:cytosol"/>
    <property type="evidence" value="ECO:0007669"/>
    <property type="project" value="TreeGrafter"/>
</dbReference>
<dbReference type="SUPFAM" id="SSF51679">
    <property type="entry name" value="Bacterial luciferase-like"/>
    <property type="match status" value="1"/>
</dbReference>
<dbReference type="Gene3D" id="3.20.20.30">
    <property type="entry name" value="Luciferase-like domain"/>
    <property type="match status" value="1"/>
</dbReference>
<dbReference type="Pfam" id="PF00296">
    <property type="entry name" value="Bac_luciferase"/>
    <property type="match status" value="1"/>
</dbReference>
<dbReference type="OrthoDB" id="5241801at2"/>
<dbReference type="Proteomes" id="UP000249340">
    <property type="component" value="Chromosome"/>
</dbReference>
<dbReference type="PANTHER" id="PTHR30137">
    <property type="entry name" value="LUCIFERASE-LIKE MONOOXYGENASE"/>
    <property type="match status" value="1"/>
</dbReference>
<evidence type="ECO:0000256" key="1">
    <source>
        <dbReference type="ARBA" id="ARBA00023002"/>
    </source>
</evidence>
<dbReference type="GO" id="GO:0016705">
    <property type="term" value="F:oxidoreductase activity, acting on paired donors, with incorporation or reduction of molecular oxygen"/>
    <property type="evidence" value="ECO:0007669"/>
    <property type="project" value="InterPro"/>
</dbReference>
<dbReference type="InterPro" id="IPR036661">
    <property type="entry name" value="Luciferase-like_sf"/>
</dbReference>
<dbReference type="EMBL" id="CP031264">
    <property type="protein sequence ID" value="AXI80224.1"/>
    <property type="molecule type" value="Genomic_DNA"/>
</dbReference>
<dbReference type="RefSeq" id="WP_111490410.1">
    <property type="nucleotide sequence ID" value="NZ_CP031264.1"/>
</dbReference>
<keyword evidence="1" id="KW-0560">Oxidoreductase</keyword>